<feature type="transmembrane region" description="Helical" evidence="10">
    <location>
        <begin position="313"/>
        <end position="333"/>
    </location>
</feature>
<sequence length="452" mass="48372">MAIAKTYPEHARAILILGLPLIGSNLAQFAIHMTDSIMLGWYAVEALAAVTLAGALFFVLFIVGSGFAWAVMPMVAQASEMEDDAQIRRTTRMAMWLSLIYGAVMIMPMWFSGQLFLLIGQDPEIAQLAQDYLRIAGWGILPALLVMVLKSYLSALERIGFMLIATIGAAFLNAGLNYALIFGNFGAPEMGIHGAATASVILQIFSFGVLGLYAAFVMPQHALFQRIWRLDMDAFSGVFRLGWPIGLTNLAESGLFSAASVMMGWIGTIELAAHGIALQFAGAMFMVHLGLSQAATVRAGRAMGRKDQTGLKIGAQVIIMMSILFSVFTIIIFLGVPELLISLFLDADDPDRIAILAVGVGLLAVAAVFQLADGVQVLALGLLRGVQDTRQPMVMAAISYWLVGAPCSYVLAFVIGLDGAGVWLGLVIGLGVAAVLLIIRFWSRHISKAVAV</sequence>
<dbReference type="RefSeq" id="WP_174136324.1">
    <property type="nucleotide sequence ID" value="NZ_JABUFE010000002.1"/>
</dbReference>
<feature type="transmembrane region" description="Helical" evidence="10">
    <location>
        <begin position="161"/>
        <end position="180"/>
    </location>
</feature>
<dbReference type="Pfam" id="PF01554">
    <property type="entry name" value="MatE"/>
    <property type="match status" value="2"/>
</dbReference>
<evidence type="ECO:0000256" key="7">
    <source>
        <dbReference type="ARBA" id="ARBA00023065"/>
    </source>
</evidence>
<dbReference type="EMBL" id="JABUFE010000002">
    <property type="protein sequence ID" value="NSX54313.1"/>
    <property type="molecule type" value="Genomic_DNA"/>
</dbReference>
<evidence type="ECO:0000256" key="4">
    <source>
        <dbReference type="ARBA" id="ARBA00022475"/>
    </source>
</evidence>
<proteinExistence type="predicted"/>
<evidence type="ECO:0000256" key="1">
    <source>
        <dbReference type="ARBA" id="ARBA00004429"/>
    </source>
</evidence>
<dbReference type="CDD" id="cd13131">
    <property type="entry name" value="MATE_NorM_like"/>
    <property type="match status" value="1"/>
</dbReference>
<evidence type="ECO:0000313" key="12">
    <source>
        <dbReference type="Proteomes" id="UP000777935"/>
    </source>
</evidence>
<keyword evidence="8 10" id="KW-0472">Membrane</keyword>
<protein>
    <recommendedName>
        <fullName evidence="9">Multidrug-efflux transporter</fullName>
    </recommendedName>
</protein>
<feature type="transmembrane region" description="Helical" evidence="10">
    <location>
        <begin position="238"/>
        <end position="266"/>
    </location>
</feature>
<evidence type="ECO:0000256" key="9">
    <source>
        <dbReference type="ARBA" id="ARBA00031636"/>
    </source>
</evidence>
<name>A0ABX2IVU9_9RHOB</name>
<evidence type="ECO:0000256" key="2">
    <source>
        <dbReference type="ARBA" id="ARBA00022448"/>
    </source>
</evidence>
<keyword evidence="2" id="KW-0813">Transport</keyword>
<evidence type="ECO:0000256" key="3">
    <source>
        <dbReference type="ARBA" id="ARBA00022449"/>
    </source>
</evidence>
<evidence type="ECO:0000256" key="5">
    <source>
        <dbReference type="ARBA" id="ARBA00022692"/>
    </source>
</evidence>
<evidence type="ECO:0000313" key="11">
    <source>
        <dbReference type="EMBL" id="NSX54313.1"/>
    </source>
</evidence>
<evidence type="ECO:0000256" key="6">
    <source>
        <dbReference type="ARBA" id="ARBA00022989"/>
    </source>
</evidence>
<keyword evidence="12" id="KW-1185">Reference proteome</keyword>
<feature type="transmembrane region" description="Helical" evidence="10">
    <location>
        <begin position="421"/>
        <end position="442"/>
    </location>
</feature>
<feature type="transmembrane region" description="Helical" evidence="10">
    <location>
        <begin position="12"/>
        <end position="34"/>
    </location>
</feature>
<feature type="transmembrane region" description="Helical" evidence="10">
    <location>
        <begin position="132"/>
        <end position="149"/>
    </location>
</feature>
<feature type="transmembrane region" description="Helical" evidence="10">
    <location>
        <begin position="353"/>
        <end position="372"/>
    </location>
</feature>
<comment type="caution">
    <text evidence="11">The sequence shown here is derived from an EMBL/GenBank/DDBJ whole genome shotgun (WGS) entry which is preliminary data.</text>
</comment>
<feature type="transmembrane region" description="Helical" evidence="10">
    <location>
        <begin position="93"/>
        <end position="112"/>
    </location>
</feature>
<reference evidence="11 12" key="1">
    <citation type="submission" date="2020-06" db="EMBL/GenBank/DDBJ databases">
        <title>Sulfitobacter algicola sp. nov., isolated from green algae.</title>
        <authorList>
            <person name="Wang C."/>
        </authorList>
    </citation>
    <scope>NUCLEOTIDE SEQUENCE [LARGE SCALE GENOMIC DNA]</scope>
    <source>
        <strain evidence="11 12">1151</strain>
    </source>
</reference>
<feature type="transmembrane region" description="Helical" evidence="10">
    <location>
        <begin position="46"/>
        <end position="72"/>
    </location>
</feature>
<dbReference type="PANTHER" id="PTHR43298:SF2">
    <property type="entry name" value="FMN_FAD EXPORTER YEEO-RELATED"/>
    <property type="match status" value="1"/>
</dbReference>
<dbReference type="NCBIfam" id="TIGR00797">
    <property type="entry name" value="matE"/>
    <property type="match status" value="1"/>
</dbReference>
<organism evidence="11 12">
    <name type="scientific">Parasulfitobacter algicola</name>
    <dbReference type="NCBI Taxonomy" id="2614809"/>
    <lineage>
        <taxon>Bacteria</taxon>
        <taxon>Pseudomonadati</taxon>
        <taxon>Pseudomonadota</taxon>
        <taxon>Alphaproteobacteria</taxon>
        <taxon>Rhodobacterales</taxon>
        <taxon>Roseobacteraceae</taxon>
        <taxon>Parasulfitobacter</taxon>
    </lineage>
</organism>
<feature type="transmembrane region" description="Helical" evidence="10">
    <location>
        <begin position="393"/>
        <end position="415"/>
    </location>
</feature>
<feature type="transmembrane region" description="Helical" evidence="10">
    <location>
        <begin position="192"/>
        <end position="217"/>
    </location>
</feature>
<comment type="subcellular location">
    <subcellularLocation>
        <location evidence="1">Cell inner membrane</location>
        <topology evidence="1">Multi-pass membrane protein</topology>
    </subcellularLocation>
</comment>
<keyword evidence="5 10" id="KW-0812">Transmembrane</keyword>
<evidence type="ECO:0000256" key="8">
    <source>
        <dbReference type="ARBA" id="ARBA00023136"/>
    </source>
</evidence>
<dbReference type="PANTHER" id="PTHR43298">
    <property type="entry name" value="MULTIDRUG RESISTANCE PROTEIN NORM-RELATED"/>
    <property type="match status" value="1"/>
</dbReference>
<keyword evidence="7" id="KW-0406">Ion transport</keyword>
<accession>A0ABX2IVU9</accession>
<keyword evidence="3" id="KW-0050">Antiport</keyword>
<dbReference type="Proteomes" id="UP000777935">
    <property type="component" value="Unassembled WGS sequence"/>
</dbReference>
<feature type="transmembrane region" description="Helical" evidence="10">
    <location>
        <begin position="272"/>
        <end position="292"/>
    </location>
</feature>
<dbReference type="InterPro" id="IPR048279">
    <property type="entry name" value="MdtK-like"/>
</dbReference>
<gene>
    <name evidence="11" type="ORF">HRQ87_05820</name>
</gene>
<dbReference type="InterPro" id="IPR050222">
    <property type="entry name" value="MATE_MdtK"/>
</dbReference>
<dbReference type="PIRSF" id="PIRSF006603">
    <property type="entry name" value="DinF"/>
    <property type="match status" value="1"/>
</dbReference>
<keyword evidence="4" id="KW-1003">Cell membrane</keyword>
<evidence type="ECO:0000256" key="10">
    <source>
        <dbReference type="SAM" id="Phobius"/>
    </source>
</evidence>
<keyword evidence="6 10" id="KW-1133">Transmembrane helix</keyword>
<dbReference type="InterPro" id="IPR002528">
    <property type="entry name" value="MATE_fam"/>
</dbReference>